<keyword evidence="2" id="KW-0175">Coiled coil</keyword>
<accession>A0A5K7XIB7</accession>
<dbReference type="PANTHER" id="PTHR31088">
    <property type="entry name" value="MEMBRANE-ASSOCIATED PROTEIN VIPP1, CHLOROPLASTIC"/>
    <property type="match status" value="1"/>
</dbReference>
<dbReference type="InterPro" id="IPR007157">
    <property type="entry name" value="PspA_VIPP1"/>
</dbReference>
<dbReference type="AlphaFoldDB" id="A0A5K7XIB7"/>
<dbReference type="RefSeq" id="WP_152101036.1">
    <property type="nucleotide sequence ID" value="NZ_AP021861.1"/>
</dbReference>
<dbReference type="Proteomes" id="UP000326837">
    <property type="component" value="Chromosome"/>
</dbReference>
<evidence type="ECO:0000313" key="3">
    <source>
        <dbReference type="EMBL" id="BBO35727.1"/>
    </source>
</evidence>
<gene>
    <name evidence="3" type="ORF">PLANPX_5339</name>
</gene>
<name>A0A5K7XIB7_9BACT</name>
<evidence type="ECO:0000256" key="2">
    <source>
        <dbReference type="SAM" id="Coils"/>
    </source>
</evidence>
<dbReference type="PANTHER" id="PTHR31088:SF6">
    <property type="entry name" value="PHAGE SHOCK PROTEIN A"/>
    <property type="match status" value="1"/>
</dbReference>
<evidence type="ECO:0000313" key="4">
    <source>
        <dbReference type="Proteomes" id="UP000326837"/>
    </source>
</evidence>
<reference evidence="4" key="1">
    <citation type="submission" date="2019-10" db="EMBL/GenBank/DDBJ databases">
        <title>Lacipirellula parvula gen. nov., sp. nov., representing a lineage of planctomycetes widespread in freshwater anoxic habitats, and description of the family Lacipirellulaceae.</title>
        <authorList>
            <person name="Dedysh S.N."/>
            <person name="Kulichevskaya I.S."/>
            <person name="Beletsky A.V."/>
            <person name="Rakitin A.L."/>
            <person name="Mardanov A.V."/>
            <person name="Ivanova A.A."/>
            <person name="Saltykova V.X."/>
            <person name="Rijpstra W.I.C."/>
            <person name="Sinninghe Damste J.S."/>
            <person name="Ravin N.V."/>
        </authorList>
    </citation>
    <scope>NUCLEOTIDE SEQUENCE [LARGE SCALE GENOMIC DNA]</scope>
    <source>
        <strain evidence="4">PX69</strain>
    </source>
</reference>
<proteinExistence type="inferred from homology"/>
<dbReference type="EMBL" id="AP021861">
    <property type="protein sequence ID" value="BBO35727.1"/>
    <property type="molecule type" value="Genomic_DNA"/>
</dbReference>
<dbReference type="Pfam" id="PF04012">
    <property type="entry name" value="PspA_IM30"/>
    <property type="match status" value="1"/>
</dbReference>
<keyword evidence="4" id="KW-1185">Reference proteome</keyword>
<evidence type="ECO:0008006" key="5">
    <source>
        <dbReference type="Google" id="ProtNLM"/>
    </source>
</evidence>
<sequence length="219" mass="24183">MGLLKRMSNLLSANLNDLIDQCEDPEKLLRQAVRDMETALGQLMDGAARAIAHQKLLARQLHDQQQSIAQRVRTAELALARGDEAAARRELRRKIEHTQLADALAQQTASAEELSERLRSQVAAMRLKLAEARRRLAEISARNRAAVARRKFVAALPTEANGGDAINAFQRICAKVEQSEAETEALLELLGVGDCDDTFDVDVEEELRAMREAAGHVTP</sequence>
<protein>
    <recommendedName>
        <fullName evidence="5">Phage shock protein A</fullName>
    </recommendedName>
</protein>
<evidence type="ECO:0000256" key="1">
    <source>
        <dbReference type="ARBA" id="ARBA00043985"/>
    </source>
</evidence>
<organism evidence="3 4">
    <name type="scientific">Lacipirellula parvula</name>
    <dbReference type="NCBI Taxonomy" id="2650471"/>
    <lineage>
        <taxon>Bacteria</taxon>
        <taxon>Pseudomonadati</taxon>
        <taxon>Planctomycetota</taxon>
        <taxon>Planctomycetia</taxon>
        <taxon>Pirellulales</taxon>
        <taxon>Lacipirellulaceae</taxon>
        <taxon>Lacipirellula</taxon>
    </lineage>
</organism>
<comment type="similarity">
    <text evidence="1">Belongs to the PspA/Vipp/IM30 family.</text>
</comment>
<feature type="coiled-coil region" evidence="2">
    <location>
        <begin position="101"/>
        <end position="149"/>
    </location>
</feature>
<dbReference type="KEGG" id="lpav:PLANPX_5339"/>